<feature type="region of interest" description="Disordered" evidence="1">
    <location>
        <begin position="35"/>
        <end position="69"/>
    </location>
</feature>
<name>W3WZ12_PESFW</name>
<sequence length="1306" mass="144131">MISPAVENHAVRPPSPHISLLADVQVDQAAQSLAFPQSQEREEESLLSTTERAVSGPHEDEGRSDSRSDTTMKDVSIWRPLHTRPLIIIAFSAWFVALIGALAALYTISEHNQGLFPSTNELQYLWRYTPVAVLTLTTSLWGLVDYDVRVTAPWNDIMKSSGYQPLHKQSSALLLDYIDMLSIKVPLHATYNRHFAALGSSIILVLLQCQTVISAGLLAVSRIEAENQQIPFILTSKFTDSGSINLHDTNNLAHSRMFHTLTGESSFPDGCTDRWAYQTFSTFSHGIATSEVLVDALTYGLSCEPGNMTLMSLGSLLFLNDSHTTNGNNAVEVIEPSYLKFQIGDCELPEILRYDALGTQNGTNIAQWWTISLAEGFVPGNCNSSDMDRDHKRLIVSFSTIEYIVSSKRNVSEDVGGQVHQGMNYTYQATRVRATTLVCAGTYNFTTVRVQTRNNTRQITSVEDTGPPRTLPNFHPWTIIQSMKSITLDVETKNKTNPFPDQLQACDGNCSSMSSWDIADLYNAWNELHQRFAVFYWHDTMFNPANIGTFGTGTIVSNRLVVQDLACHFLIGSLSICLIILVGFGIQIPKSCGFSCRIGSPWSVGMLSGMAWLLSFPRELGGTDLKQLKLEINRPGHTVPGFDPASCPRLIKSWGLRSVSRIGILLYMALLIATLETALSQSERMNGIGDIENDSYLHYAWTTGPAVVLTLLSMAISSVDFQTRMMEPFAFLTQTADLDIIDLDLLRPSWPAILKQEWWSRSFGALATTTTTLVAAWLTIASASLFHELPVPSTSELQIESTSRFVTSGQWCDNRASFPDSSPILIGNQSYPATSYENLVFPELSLDKAALDSIQYDFNNKDFNITATIQALRPSLSNCHLYSAADIETTRLQQVIINDGNTLRTYGAAQIVDFIAVTVRGERLHDCPWRKDWTVNGSGDSLQPAPDVRRNYTATFPMPIFADGQFGAAQQRCSSYLFIWGRHSLNNPDYSSTSVLSCNQTMGEVVSVEMNFAGSNSTLDLARPVQPLNASSIWNSTIRLPDDSTTFSKCVSGVTTSVFDIPLHELYQMLYLNSPATPKNCSFDGFFGQLVTSRYATLMASIGDILQENAVKDAILFQHSIIAAHALDGIGRITNLSALNFPDSEGSFVPVALLSDSMFEPHTFDATVIYENDRLRLIQDKKATRILEGLLALTMVLFLLGWALAHKKPVLPRAPTSIASVLALLAGGDLLEAMYKDNDEEARTTADLKLMLGEDCRVWLGMGPPDGSAPAAGGRKRFGVWVTAGPFREREKPAPARNRESEDELS</sequence>
<accession>W3WZ12</accession>
<organism evidence="3 4">
    <name type="scientific">Pestalotiopsis fici (strain W106-1 / CGMCC3.15140)</name>
    <dbReference type="NCBI Taxonomy" id="1229662"/>
    <lineage>
        <taxon>Eukaryota</taxon>
        <taxon>Fungi</taxon>
        <taxon>Dikarya</taxon>
        <taxon>Ascomycota</taxon>
        <taxon>Pezizomycotina</taxon>
        <taxon>Sordariomycetes</taxon>
        <taxon>Xylariomycetidae</taxon>
        <taxon>Amphisphaeriales</taxon>
        <taxon>Sporocadaceae</taxon>
        <taxon>Pestalotiopsis</taxon>
    </lineage>
</organism>
<feature type="region of interest" description="Disordered" evidence="1">
    <location>
        <begin position="1286"/>
        <end position="1306"/>
    </location>
</feature>
<feature type="transmembrane region" description="Helical" evidence="2">
    <location>
        <begin position="1186"/>
        <end position="1205"/>
    </location>
</feature>
<dbReference type="RefSeq" id="XP_007835649.1">
    <property type="nucleotide sequence ID" value="XM_007837458.1"/>
</dbReference>
<keyword evidence="2" id="KW-1133">Transmembrane helix</keyword>
<evidence type="ECO:0000256" key="2">
    <source>
        <dbReference type="SAM" id="Phobius"/>
    </source>
</evidence>
<feature type="transmembrane region" description="Helical" evidence="2">
    <location>
        <begin position="565"/>
        <end position="586"/>
    </location>
</feature>
<dbReference type="eggNOG" id="ENOG502QQ7D">
    <property type="taxonomic scope" value="Eukaryota"/>
</dbReference>
<dbReference type="InterPro" id="IPR021840">
    <property type="entry name" value="DUF3433"/>
</dbReference>
<keyword evidence="4" id="KW-1185">Reference proteome</keyword>
<feature type="transmembrane region" description="Helical" evidence="2">
    <location>
        <begin position="699"/>
        <end position="719"/>
    </location>
</feature>
<dbReference type="HOGENOM" id="CLU_003000_2_0_1"/>
<gene>
    <name evidence="3" type="ORF">PFICI_08877</name>
</gene>
<keyword evidence="2" id="KW-0472">Membrane</keyword>
<dbReference type="KEGG" id="pfy:PFICI_08877"/>
<dbReference type="PANTHER" id="PTHR37544:SF1">
    <property type="entry name" value="PHOSPHORIBOSYLAMINOIMIDAZOLE-SUCCINOCARBOXAMIDE SYNTHASE"/>
    <property type="match status" value="1"/>
</dbReference>
<feature type="transmembrane region" description="Helical" evidence="2">
    <location>
        <begin position="598"/>
        <end position="616"/>
    </location>
</feature>
<reference evidence="4" key="1">
    <citation type="journal article" date="2015" name="BMC Genomics">
        <title>Genomic and transcriptomic analysis of the endophytic fungus Pestalotiopsis fici reveals its lifestyle and high potential for synthesis of natural products.</title>
        <authorList>
            <person name="Wang X."/>
            <person name="Zhang X."/>
            <person name="Liu L."/>
            <person name="Xiang M."/>
            <person name="Wang W."/>
            <person name="Sun X."/>
            <person name="Che Y."/>
            <person name="Guo L."/>
            <person name="Liu G."/>
            <person name="Guo L."/>
            <person name="Wang C."/>
            <person name="Yin W.B."/>
            <person name="Stadler M."/>
            <person name="Zhang X."/>
            <person name="Liu X."/>
        </authorList>
    </citation>
    <scope>NUCLEOTIDE SEQUENCE [LARGE SCALE GENOMIC DNA]</scope>
    <source>
        <strain evidence="4">W106-1 / CGMCC3.15140</strain>
    </source>
</reference>
<feature type="compositionally biased region" description="Basic and acidic residues" evidence="1">
    <location>
        <begin position="57"/>
        <end position="69"/>
    </location>
</feature>
<dbReference type="EMBL" id="KI912114">
    <property type="protein sequence ID" value="ETS79024.1"/>
    <property type="molecule type" value="Genomic_DNA"/>
</dbReference>
<dbReference type="PANTHER" id="PTHR37544">
    <property type="entry name" value="SPRAY-RELATED"/>
    <property type="match status" value="1"/>
</dbReference>
<dbReference type="InParanoid" id="W3WZ12"/>
<dbReference type="Proteomes" id="UP000030651">
    <property type="component" value="Unassembled WGS sequence"/>
</dbReference>
<feature type="transmembrane region" description="Helical" evidence="2">
    <location>
        <begin position="86"/>
        <end position="108"/>
    </location>
</feature>
<evidence type="ECO:0000256" key="1">
    <source>
        <dbReference type="SAM" id="MobiDB-lite"/>
    </source>
</evidence>
<proteinExistence type="predicted"/>
<dbReference type="Pfam" id="PF11915">
    <property type="entry name" value="DUF3433"/>
    <property type="match status" value="2"/>
</dbReference>
<evidence type="ECO:0000313" key="4">
    <source>
        <dbReference type="Proteomes" id="UP000030651"/>
    </source>
</evidence>
<evidence type="ECO:0000313" key="3">
    <source>
        <dbReference type="EMBL" id="ETS79024.1"/>
    </source>
</evidence>
<dbReference type="GeneID" id="19273890"/>
<feature type="compositionally biased region" description="Basic and acidic residues" evidence="1">
    <location>
        <begin position="1287"/>
        <end position="1300"/>
    </location>
</feature>
<dbReference type="OrthoDB" id="5332281at2759"/>
<keyword evidence="2" id="KW-0812">Transmembrane</keyword>
<feature type="transmembrane region" description="Helical" evidence="2">
    <location>
        <begin position="659"/>
        <end position="679"/>
    </location>
</feature>
<protein>
    <submittedName>
        <fullName evidence="3">Uncharacterized protein</fullName>
    </submittedName>
</protein>